<evidence type="ECO:0000256" key="1">
    <source>
        <dbReference type="SAM" id="MobiDB-lite"/>
    </source>
</evidence>
<keyword evidence="3" id="KW-1185">Reference proteome</keyword>
<accession>B0BYM8</accession>
<dbReference type="AlphaFoldDB" id="B0BYM8"/>
<dbReference type="Proteomes" id="UP000000268">
    <property type="component" value="Chromosome"/>
</dbReference>
<feature type="region of interest" description="Disordered" evidence="1">
    <location>
        <begin position="15"/>
        <end position="37"/>
    </location>
</feature>
<reference evidence="2 3" key="1">
    <citation type="journal article" date="2008" name="Proc. Natl. Acad. Sci. U.S.A.">
        <title>Niche adaptation and genome expansion in the chlorophyll d-producing cyanobacterium Acaryochloris marina.</title>
        <authorList>
            <person name="Swingley W.D."/>
            <person name="Chen M."/>
            <person name="Cheung P.C."/>
            <person name="Conrad A.L."/>
            <person name="Dejesa L.C."/>
            <person name="Hao J."/>
            <person name="Honchak B.M."/>
            <person name="Karbach L.E."/>
            <person name="Kurdoglu A."/>
            <person name="Lahiri S."/>
            <person name="Mastrian S.D."/>
            <person name="Miyashita H."/>
            <person name="Page L."/>
            <person name="Ramakrishna P."/>
            <person name="Satoh S."/>
            <person name="Sattley W.M."/>
            <person name="Shimada Y."/>
            <person name="Taylor H.L."/>
            <person name="Tomo T."/>
            <person name="Tsuchiya T."/>
            <person name="Wang Z.T."/>
            <person name="Raymond J."/>
            <person name="Mimuro M."/>
            <person name="Blankenship R.E."/>
            <person name="Touchman J.W."/>
        </authorList>
    </citation>
    <scope>NUCLEOTIDE SEQUENCE [LARGE SCALE GENOMIC DNA]</scope>
    <source>
        <strain evidence="3">MBIC 11017</strain>
    </source>
</reference>
<name>B0BYM8_ACAM1</name>
<dbReference type="HOGENOM" id="CLU_3338717_0_0_3"/>
<protein>
    <submittedName>
        <fullName evidence="2">Uncharacterized protein</fullName>
    </submittedName>
</protein>
<organism evidence="2 3">
    <name type="scientific">Acaryochloris marina (strain MBIC 11017)</name>
    <dbReference type="NCBI Taxonomy" id="329726"/>
    <lineage>
        <taxon>Bacteria</taxon>
        <taxon>Bacillati</taxon>
        <taxon>Cyanobacteriota</taxon>
        <taxon>Cyanophyceae</taxon>
        <taxon>Acaryochloridales</taxon>
        <taxon>Acaryochloridaceae</taxon>
        <taxon>Acaryochloris</taxon>
    </lineage>
</organism>
<sequence length="37" mass="4319">MTFSQVDFAPHYQHYGQTQEQDKFSHSDPQMLSPFAS</sequence>
<gene>
    <name evidence="2" type="ordered locus">AM1_0869</name>
</gene>
<dbReference type="KEGG" id="amr:AM1_0869"/>
<proteinExistence type="predicted"/>
<dbReference type="EMBL" id="CP000828">
    <property type="protein sequence ID" value="ABW25913.1"/>
    <property type="molecule type" value="Genomic_DNA"/>
</dbReference>
<evidence type="ECO:0000313" key="2">
    <source>
        <dbReference type="EMBL" id="ABW25913.1"/>
    </source>
</evidence>
<evidence type="ECO:0000313" key="3">
    <source>
        <dbReference type="Proteomes" id="UP000000268"/>
    </source>
</evidence>